<dbReference type="SUPFAM" id="SSF69593">
    <property type="entry name" value="Glycerol-3-phosphate (1)-acyltransferase"/>
    <property type="match status" value="1"/>
</dbReference>
<dbReference type="GO" id="GO:0008374">
    <property type="term" value="F:O-acyltransferase activity"/>
    <property type="evidence" value="ECO:0007669"/>
    <property type="project" value="InterPro"/>
</dbReference>
<evidence type="ECO:0000256" key="2">
    <source>
        <dbReference type="ARBA" id="ARBA00005189"/>
    </source>
</evidence>
<feature type="domain" description="Phospholipid/glycerol acyltransferase" evidence="13">
    <location>
        <begin position="120"/>
        <end position="240"/>
    </location>
</feature>
<keyword evidence="15" id="KW-1185">Reference proteome</keyword>
<keyword evidence="4" id="KW-0444">Lipid biosynthesis</keyword>
<dbReference type="InterPro" id="IPR002123">
    <property type="entry name" value="Plipid/glycerol_acylTrfase"/>
</dbReference>
<evidence type="ECO:0000256" key="12">
    <source>
        <dbReference type="ARBA" id="ARBA00023315"/>
    </source>
</evidence>
<keyword evidence="11" id="KW-1208">Phospholipid metabolism</keyword>
<dbReference type="GO" id="GO:0016020">
    <property type="term" value="C:membrane"/>
    <property type="evidence" value="ECO:0007669"/>
    <property type="project" value="UniProtKB-SubCell"/>
</dbReference>
<organism evidence="14 15">
    <name type="scientific">Chlorella vulgaris</name>
    <name type="common">Green alga</name>
    <dbReference type="NCBI Taxonomy" id="3077"/>
    <lineage>
        <taxon>Eukaryota</taxon>
        <taxon>Viridiplantae</taxon>
        <taxon>Chlorophyta</taxon>
        <taxon>core chlorophytes</taxon>
        <taxon>Trebouxiophyceae</taxon>
        <taxon>Chlorellales</taxon>
        <taxon>Chlorellaceae</taxon>
        <taxon>Chlorella clade</taxon>
        <taxon>Chlorella</taxon>
    </lineage>
</organism>
<evidence type="ECO:0000256" key="10">
    <source>
        <dbReference type="ARBA" id="ARBA00023209"/>
    </source>
</evidence>
<keyword evidence="10" id="KW-0594">Phospholipid biosynthesis</keyword>
<evidence type="ECO:0000256" key="4">
    <source>
        <dbReference type="ARBA" id="ARBA00022516"/>
    </source>
</evidence>
<keyword evidence="6" id="KW-0812">Transmembrane</keyword>
<comment type="caution">
    <text evidence="14">The sequence shown here is derived from an EMBL/GenBank/DDBJ whole genome shotgun (WGS) entry which is preliminary data.</text>
</comment>
<evidence type="ECO:0000313" key="15">
    <source>
        <dbReference type="Proteomes" id="UP001055712"/>
    </source>
</evidence>
<keyword evidence="12" id="KW-0012">Acyltransferase</keyword>
<evidence type="ECO:0000256" key="11">
    <source>
        <dbReference type="ARBA" id="ARBA00023264"/>
    </source>
</evidence>
<evidence type="ECO:0000256" key="9">
    <source>
        <dbReference type="ARBA" id="ARBA00023136"/>
    </source>
</evidence>
<evidence type="ECO:0000256" key="1">
    <source>
        <dbReference type="ARBA" id="ARBA00004370"/>
    </source>
</evidence>
<reference evidence="14" key="1">
    <citation type="journal article" date="2019" name="Plant J.">
        <title>Chlorella vulgaris genome assembly and annotation reveals the molecular basis for metabolic acclimation to high light conditions.</title>
        <authorList>
            <person name="Cecchin M."/>
            <person name="Marcolungo L."/>
            <person name="Rossato M."/>
            <person name="Girolomoni L."/>
            <person name="Cosentino E."/>
            <person name="Cuine S."/>
            <person name="Li-Beisson Y."/>
            <person name="Delledonne M."/>
            <person name="Ballottari M."/>
        </authorList>
    </citation>
    <scope>NUCLEOTIDE SEQUENCE</scope>
    <source>
        <strain evidence="14">211/11P</strain>
    </source>
</reference>
<dbReference type="GO" id="GO:0005783">
    <property type="term" value="C:endoplasmic reticulum"/>
    <property type="evidence" value="ECO:0007669"/>
    <property type="project" value="TreeGrafter"/>
</dbReference>
<gene>
    <name evidence="14" type="ORF">D9Q98_000397</name>
</gene>
<evidence type="ECO:0000256" key="8">
    <source>
        <dbReference type="ARBA" id="ARBA00023098"/>
    </source>
</evidence>
<evidence type="ECO:0000256" key="6">
    <source>
        <dbReference type="ARBA" id="ARBA00022692"/>
    </source>
</evidence>
<dbReference type="Proteomes" id="UP001055712">
    <property type="component" value="Unassembled WGS sequence"/>
</dbReference>
<evidence type="ECO:0000256" key="7">
    <source>
        <dbReference type="ARBA" id="ARBA00022989"/>
    </source>
</evidence>
<dbReference type="PANTHER" id="PTHR23063">
    <property type="entry name" value="PHOSPHOLIPID ACYLTRANSFERASE"/>
    <property type="match status" value="1"/>
</dbReference>
<dbReference type="SMART" id="SM00563">
    <property type="entry name" value="PlsC"/>
    <property type="match status" value="1"/>
</dbReference>
<accession>A0A9D4TY62</accession>
<evidence type="ECO:0000259" key="13">
    <source>
        <dbReference type="SMART" id="SM00563"/>
    </source>
</evidence>
<keyword evidence="7" id="KW-1133">Transmembrane helix</keyword>
<comment type="subcellular location">
    <subcellularLocation>
        <location evidence="1">Membrane</location>
    </subcellularLocation>
</comment>
<evidence type="ECO:0000313" key="14">
    <source>
        <dbReference type="EMBL" id="KAI3437953.1"/>
    </source>
</evidence>
<dbReference type="InterPro" id="IPR045252">
    <property type="entry name" value="LPCAT1-like"/>
</dbReference>
<dbReference type="GO" id="GO:0008654">
    <property type="term" value="P:phospholipid biosynthetic process"/>
    <property type="evidence" value="ECO:0007669"/>
    <property type="project" value="UniProtKB-KW"/>
</dbReference>
<dbReference type="OrthoDB" id="272512at2759"/>
<comment type="pathway">
    <text evidence="2">Lipid metabolism.</text>
</comment>
<dbReference type="AlphaFoldDB" id="A0A9D4TY62"/>
<keyword evidence="9" id="KW-0472">Membrane</keyword>
<keyword evidence="5" id="KW-0808">Transferase</keyword>
<dbReference type="EMBL" id="SIDB01000001">
    <property type="protein sequence ID" value="KAI3437953.1"/>
    <property type="molecule type" value="Genomic_DNA"/>
</dbReference>
<name>A0A9D4TY62_CHLVU</name>
<evidence type="ECO:0000256" key="3">
    <source>
        <dbReference type="ARBA" id="ARBA00008655"/>
    </source>
</evidence>
<dbReference type="CDD" id="cd07991">
    <property type="entry name" value="LPLAT_LPCAT1-like"/>
    <property type="match status" value="1"/>
</dbReference>
<protein>
    <recommendedName>
        <fullName evidence="13">Phospholipid/glycerol acyltransferase domain-containing protein</fullName>
    </recommendedName>
</protein>
<evidence type="ECO:0000256" key="5">
    <source>
        <dbReference type="ARBA" id="ARBA00022679"/>
    </source>
</evidence>
<comment type="similarity">
    <text evidence="3">Belongs to the 1-acyl-sn-glycerol-3-phosphate acyltransferase family.</text>
</comment>
<sequence length="327" mass="36091">MPSEPLWAAFQRHDKYGELGIGPLSMGEKIRLVVLAVLVVPIKSLGTLGSLLSFWLFCRLSFVLPASVRTEVVAAAGKVACRCCLWWLGFWRVSWVQVGVQDGHGGSNGSINGSGAVPVVGIVSNHLSWCDILLHMSHSFPCFVARAQTSSQPIIGIISQLMGCLYVDRESSSKVDDGQPRVSDRVRQRMQQMAAGELPHARPLLLFPEGTTTNGRYLLPFKTGAFLAGEPLQPVVIRYGEGGFSPCWEMISAARHIFLLLANPVHTVTCFELPVYHPSEAERKDPKLYAHNVRKLMMDFSGLQGLNATYADKMQLVKRLKQQYGLK</sequence>
<dbReference type="PANTHER" id="PTHR23063:SF54">
    <property type="entry name" value="LYSOPHOSPHOLIPID ACYLTRANSFERASE LPEAT1"/>
    <property type="match status" value="1"/>
</dbReference>
<dbReference type="Pfam" id="PF01553">
    <property type="entry name" value="Acyltransferase"/>
    <property type="match status" value="1"/>
</dbReference>
<reference evidence="14" key="2">
    <citation type="submission" date="2020-11" db="EMBL/GenBank/DDBJ databases">
        <authorList>
            <person name="Cecchin M."/>
            <person name="Marcolungo L."/>
            <person name="Rossato M."/>
            <person name="Girolomoni L."/>
            <person name="Cosentino E."/>
            <person name="Cuine S."/>
            <person name="Li-Beisson Y."/>
            <person name="Delledonne M."/>
            <person name="Ballottari M."/>
        </authorList>
    </citation>
    <scope>NUCLEOTIDE SEQUENCE</scope>
    <source>
        <strain evidence="14">211/11P</strain>
        <tissue evidence="14">Whole cell</tissue>
    </source>
</reference>
<dbReference type="GO" id="GO:0071618">
    <property type="term" value="F:lysophosphatidylethanolamine acyltransferase activity"/>
    <property type="evidence" value="ECO:0007669"/>
    <property type="project" value="TreeGrafter"/>
</dbReference>
<proteinExistence type="inferred from homology"/>
<keyword evidence="8" id="KW-0443">Lipid metabolism</keyword>